<dbReference type="Proteomes" id="UP001057134">
    <property type="component" value="Chromosome"/>
</dbReference>
<evidence type="ECO:0000313" key="4">
    <source>
        <dbReference type="Proteomes" id="UP001057134"/>
    </source>
</evidence>
<feature type="domain" description="Glycosyltransferase 2-like" evidence="2">
    <location>
        <begin position="7"/>
        <end position="127"/>
    </location>
</feature>
<evidence type="ECO:0000256" key="1">
    <source>
        <dbReference type="PROSITE-ProRule" id="PRU00339"/>
    </source>
</evidence>
<dbReference type="PANTHER" id="PTHR43630:SF2">
    <property type="entry name" value="GLYCOSYLTRANSFERASE"/>
    <property type="match status" value="1"/>
</dbReference>
<dbReference type="InterPro" id="IPR029044">
    <property type="entry name" value="Nucleotide-diphossugar_trans"/>
</dbReference>
<dbReference type="EMBL" id="CP027059">
    <property type="protein sequence ID" value="UQZ84758.1"/>
    <property type="molecule type" value="Genomic_DNA"/>
</dbReference>
<keyword evidence="1" id="KW-0802">TPR repeat</keyword>
<dbReference type="EC" id="2.4.1.-" evidence="3"/>
<feature type="repeat" description="TPR" evidence="1">
    <location>
        <begin position="240"/>
        <end position="273"/>
    </location>
</feature>
<keyword evidence="3" id="KW-0808">Transferase</keyword>
<dbReference type="SUPFAM" id="SSF48452">
    <property type="entry name" value="TPR-like"/>
    <property type="match status" value="1"/>
</dbReference>
<gene>
    <name evidence="3" type="primary">sunS_3</name>
    <name evidence="3" type="ORF">SK3146_04013</name>
</gene>
<name>A0ABY4RRG1_9BACL</name>
<dbReference type="Gene3D" id="3.90.550.10">
    <property type="entry name" value="Spore Coat Polysaccharide Biosynthesis Protein SpsA, Chain A"/>
    <property type="match status" value="1"/>
</dbReference>
<sequence>MGRTEISLCMIVRDEEEHLARCLSSAASTVSEIVIVDTGSADRTVEIARSFGARVVSVPWTGDFAKARNVALDLATKPWILVLDADEEWVEPQEGKLERLLSQEGTLGYYVRLFSYVGAAGEEYVTDAVCRLFRNNPGIRYKGAIHEDVASGILAMRPGALEFSDLEIVHYGYTDRIIAQKNKSERNLTIIREALKANKDDLQLMYALGTEYYQQGQYGRALLVFETMLPKVPVYGGYTSDLLLKMAFAYRETGRRDESLRMIEETLRLYPDFTDLFELQAIVLTDLRQYPEALRSLEKAIACGDVSHQYTSCSGAGTYRSRYLSGIVYERLYRWEDACLSYEQALAWQPGYTPAWQRFAAVCAALGQQERLMAAMQAHAARLPLHAQLALLETAADAQRPEWLLQGRSLLQAAFARQPLTEGLLLAQQGDDAQAEAAWERWTGHPQHGRQALIYRWALSVKRADAAGGPDREPAEAEARRQLERLVRADGAYAALAQPAAGAALPPAVYAGARTALLRTGAWDGWLRLQEALPQPEPLGALPPALRCGLLRAPAAVQERLIGRLLASGQPETDRPGLLLAGLLALERGRSHDALGLFWAAREQADGMPEAGAAAVGVLHALTQLAARSLRGSGARLAPPMLTSEVRAVLLAE</sequence>
<dbReference type="PANTHER" id="PTHR43630">
    <property type="entry name" value="POLY-BETA-1,6-N-ACETYL-D-GLUCOSAMINE SYNTHASE"/>
    <property type="match status" value="1"/>
</dbReference>
<dbReference type="SUPFAM" id="SSF53448">
    <property type="entry name" value="Nucleotide-diphospho-sugar transferases"/>
    <property type="match status" value="1"/>
</dbReference>
<protein>
    <submittedName>
        <fullName evidence="3">SPBc2 prophage-derived glycosyltransferase SunS</fullName>
        <ecNumber evidence="3">2.4.1.-</ecNumber>
    </submittedName>
</protein>
<proteinExistence type="predicted"/>
<evidence type="ECO:0000259" key="2">
    <source>
        <dbReference type="Pfam" id="PF00535"/>
    </source>
</evidence>
<organism evidence="3 4">
    <name type="scientific">Paenibacillus konkukensis</name>
    <dbReference type="NCBI Taxonomy" id="2020716"/>
    <lineage>
        <taxon>Bacteria</taxon>
        <taxon>Bacillati</taxon>
        <taxon>Bacillota</taxon>
        <taxon>Bacilli</taxon>
        <taxon>Bacillales</taxon>
        <taxon>Paenibacillaceae</taxon>
        <taxon>Paenibacillus</taxon>
    </lineage>
</organism>
<dbReference type="PROSITE" id="PS50005">
    <property type="entry name" value="TPR"/>
    <property type="match status" value="1"/>
</dbReference>
<keyword evidence="3" id="KW-0328">Glycosyltransferase</keyword>
<dbReference type="InterPro" id="IPR011990">
    <property type="entry name" value="TPR-like_helical_dom_sf"/>
</dbReference>
<keyword evidence="4" id="KW-1185">Reference proteome</keyword>
<dbReference type="Pfam" id="PF00535">
    <property type="entry name" value="Glycos_transf_2"/>
    <property type="match status" value="1"/>
</dbReference>
<dbReference type="InterPro" id="IPR001173">
    <property type="entry name" value="Glyco_trans_2-like"/>
</dbReference>
<dbReference type="Gene3D" id="1.25.40.10">
    <property type="entry name" value="Tetratricopeptide repeat domain"/>
    <property type="match status" value="2"/>
</dbReference>
<accession>A0ABY4RRG1</accession>
<dbReference type="InterPro" id="IPR019734">
    <property type="entry name" value="TPR_rpt"/>
</dbReference>
<dbReference type="RefSeq" id="WP_249860491.1">
    <property type="nucleotide sequence ID" value="NZ_CP027059.1"/>
</dbReference>
<reference evidence="3" key="2">
    <citation type="journal article" date="2021" name="J Anim Sci Technol">
        <title>Complete genome sequence of Paenibacillus konkukensis sp. nov. SK3146 as a potential probiotic strain.</title>
        <authorList>
            <person name="Jung H.I."/>
            <person name="Park S."/>
            <person name="Niu K.M."/>
            <person name="Lee S.W."/>
            <person name="Kothari D."/>
            <person name="Yi K.J."/>
            <person name="Kim S.K."/>
        </authorList>
    </citation>
    <scope>NUCLEOTIDE SEQUENCE</scope>
    <source>
        <strain evidence="3">SK3146</strain>
    </source>
</reference>
<dbReference type="GO" id="GO:0016757">
    <property type="term" value="F:glycosyltransferase activity"/>
    <property type="evidence" value="ECO:0007669"/>
    <property type="project" value="UniProtKB-KW"/>
</dbReference>
<dbReference type="CDD" id="cd02511">
    <property type="entry name" value="Beta4Glucosyltransferase"/>
    <property type="match status" value="1"/>
</dbReference>
<reference evidence="3" key="1">
    <citation type="submission" date="2018-02" db="EMBL/GenBank/DDBJ databases">
        <authorList>
            <person name="Kim S.-K."/>
            <person name="Jung H.-I."/>
            <person name="Lee S.-W."/>
        </authorList>
    </citation>
    <scope>NUCLEOTIDE SEQUENCE</scope>
    <source>
        <strain evidence="3">SK3146</strain>
    </source>
</reference>
<evidence type="ECO:0000313" key="3">
    <source>
        <dbReference type="EMBL" id="UQZ84758.1"/>
    </source>
</evidence>
<dbReference type="SMART" id="SM00028">
    <property type="entry name" value="TPR"/>
    <property type="match status" value="4"/>
</dbReference>